<feature type="transmembrane region" description="Helical" evidence="7">
    <location>
        <begin position="360"/>
        <end position="381"/>
    </location>
</feature>
<keyword evidence="3" id="KW-1003">Cell membrane</keyword>
<feature type="transmembrane region" description="Helical" evidence="7">
    <location>
        <begin position="393"/>
        <end position="412"/>
    </location>
</feature>
<feature type="transmembrane region" description="Helical" evidence="7">
    <location>
        <begin position="99"/>
        <end position="123"/>
    </location>
</feature>
<evidence type="ECO:0000313" key="9">
    <source>
        <dbReference type="EMBL" id="MED3563012.1"/>
    </source>
</evidence>
<evidence type="ECO:0000256" key="1">
    <source>
        <dbReference type="ARBA" id="ARBA00004651"/>
    </source>
</evidence>
<organism evidence="9 10">
    <name type="scientific">Bacillus xiapuensis</name>
    <dbReference type="NCBI Taxonomy" id="2014075"/>
    <lineage>
        <taxon>Bacteria</taxon>
        <taxon>Bacillati</taxon>
        <taxon>Bacillota</taxon>
        <taxon>Bacilli</taxon>
        <taxon>Bacillales</taxon>
        <taxon>Bacillaceae</taxon>
        <taxon>Bacillus</taxon>
    </lineage>
</organism>
<dbReference type="PANTHER" id="PTHR23501:SF170">
    <property type="entry name" value="MULTIDRUG RESISTANCE PROTEIN 3"/>
    <property type="match status" value="1"/>
</dbReference>
<evidence type="ECO:0000256" key="7">
    <source>
        <dbReference type="SAM" id="Phobius"/>
    </source>
</evidence>
<keyword evidence="10" id="KW-1185">Reference proteome</keyword>
<feature type="transmembrane region" description="Helical" evidence="7">
    <location>
        <begin position="468"/>
        <end position="490"/>
    </location>
</feature>
<protein>
    <submittedName>
        <fullName evidence="9">MDR family MFS transporter</fullName>
    </submittedName>
</protein>
<dbReference type="NCBIfam" id="TIGR00711">
    <property type="entry name" value="efflux_EmrB"/>
    <property type="match status" value="1"/>
</dbReference>
<dbReference type="InterPro" id="IPR020846">
    <property type="entry name" value="MFS_dom"/>
</dbReference>
<feature type="transmembrane region" description="Helical" evidence="7">
    <location>
        <begin position="262"/>
        <end position="282"/>
    </location>
</feature>
<dbReference type="RefSeq" id="WP_327968034.1">
    <property type="nucleotide sequence ID" value="NZ_JARMQG010000132.1"/>
</dbReference>
<dbReference type="PROSITE" id="PS50850">
    <property type="entry name" value="MFS"/>
    <property type="match status" value="1"/>
</dbReference>
<comment type="subcellular location">
    <subcellularLocation>
        <location evidence="1">Cell membrane</location>
        <topology evidence="1">Multi-pass membrane protein</topology>
    </subcellularLocation>
</comment>
<keyword evidence="2" id="KW-0813">Transport</keyword>
<sequence>MKKNRVNWIMGALLLSIFLSSLDQTIVTTALPTIVEKLGGLDMISWVFTIYMLASTAIMPIVGKLSDMYGRKRFYLTGLILFLGGSALCGAAGTMEQLIIFRGIQGIGAGFLLPITFTLLFGLMPQDKAGKFQALFMSVYALSSVVGPTLGSFITTHLSWRWNFYINLPFGIIAFAILTWALFEQKNEEKKYVDYVGSLLLVISTISILLALKLGGVDYEWSSWQIIGLFALGTISIIAFFITEIKVQEPILPLSLFRNRVIASASLVTFIQGVVMFGALLYIPLFVQGGLGGDVGDAGNALTPMMFSIMVGASISSFLMTKLSWRINMIASMVVAGIGLIFMTGMPLNANQWVMRIDMVVIGAGIGILMPIAQTAVTVSAEERYRGIATSTVTFFRSIGGVFGTAIMATLVNRNMQAAIQSEAPKLGVPADKLEMFTDPQVLLHTSSQIPGHILSMLKNALGDSIHLGFWFLVGAAAIGLFTALFAGSARFDPVAYQKMQAAGKNK</sequence>
<evidence type="ECO:0000256" key="5">
    <source>
        <dbReference type="ARBA" id="ARBA00022989"/>
    </source>
</evidence>
<evidence type="ECO:0000256" key="6">
    <source>
        <dbReference type="ARBA" id="ARBA00023136"/>
    </source>
</evidence>
<comment type="caution">
    <text evidence="9">The sequence shown here is derived from an EMBL/GenBank/DDBJ whole genome shotgun (WGS) entry which is preliminary data.</text>
</comment>
<dbReference type="InterPro" id="IPR011701">
    <property type="entry name" value="MFS"/>
</dbReference>
<dbReference type="Proteomes" id="UP001330749">
    <property type="component" value="Unassembled WGS sequence"/>
</dbReference>
<feature type="domain" description="Major facilitator superfamily (MFS) profile" evidence="8">
    <location>
        <begin position="9"/>
        <end position="492"/>
    </location>
</feature>
<feature type="transmembrane region" description="Helical" evidence="7">
    <location>
        <begin position="195"/>
        <end position="212"/>
    </location>
</feature>
<feature type="transmembrane region" description="Helical" evidence="7">
    <location>
        <begin position="135"/>
        <end position="158"/>
    </location>
</feature>
<keyword evidence="6 7" id="KW-0472">Membrane</keyword>
<evidence type="ECO:0000259" key="8">
    <source>
        <dbReference type="PROSITE" id="PS50850"/>
    </source>
</evidence>
<dbReference type="InterPro" id="IPR005829">
    <property type="entry name" value="Sugar_transporter_CS"/>
</dbReference>
<dbReference type="EMBL" id="JARMQG010000132">
    <property type="protein sequence ID" value="MED3563012.1"/>
    <property type="molecule type" value="Genomic_DNA"/>
</dbReference>
<feature type="transmembrane region" description="Helical" evidence="7">
    <location>
        <begin position="164"/>
        <end position="183"/>
    </location>
</feature>
<evidence type="ECO:0000313" key="10">
    <source>
        <dbReference type="Proteomes" id="UP001330749"/>
    </source>
</evidence>
<evidence type="ECO:0000256" key="2">
    <source>
        <dbReference type="ARBA" id="ARBA00022448"/>
    </source>
</evidence>
<dbReference type="Gene3D" id="1.20.1720.10">
    <property type="entry name" value="Multidrug resistance protein D"/>
    <property type="match status" value="1"/>
</dbReference>
<dbReference type="PROSITE" id="PS00216">
    <property type="entry name" value="SUGAR_TRANSPORT_1"/>
    <property type="match status" value="1"/>
</dbReference>
<dbReference type="PANTHER" id="PTHR23501">
    <property type="entry name" value="MAJOR FACILITATOR SUPERFAMILY"/>
    <property type="match status" value="1"/>
</dbReference>
<evidence type="ECO:0000256" key="4">
    <source>
        <dbReference type="ARBA" id="ARBA00022692"/>
    </source>
</evidence>
<name>A0ABU6N9Y3_9BACI</name>
<reference evidence="9 10" key="1">
    <citation type="submission" date="2023-03" db="EMBL/GenBank/DDBJ databases">
        <title>Bacillus Genome Sequencing.</title>
        <authorList>
            <person name="Dunlap C."/>
        </authorList>
    </citation>
    <scope>NUCLEOTIDE SEQUENCE [LARGE SCALE GENOMIC DNA]</scope>
    <source>
        <strain evidence="9 10">B-14544</strain>
    </source>
</reference>
<dbReference type="SUPFAM" id="SSF103473">
    <property type="entry name" value="MFS general substrate transporter"/>
    <property type="match status" value="1"/>
</dbReference>
<keyword evidence="5 7" id="KW-1133">Transmembrane helix</keyword>
<feature type="transmembrane region" description="Helical" evidence="7">
    <location>
        <begin position="40"/>
        <end position="62"/>
    </location>
</feature>
<keyword evidence="4 7" id="KW-0812">Transmembrane</keyword>
<dbReference type="InterPro" id="IPR036259">
    <property type="entry name" value="MFS_trans_sf"/>
</dbReference>
<feature type="transmembrane region" description="Helical" evidence="7">
    <location>
        <begin position="74"/>
        <end position="93"/>
    </location>
</feature>
<feature type="transmembrane region" description="Helical" evidence="7">
    <location>
        <begin position="302"/>
        <end position="320"/>
    </location>
</feature>
<dbReference type="Pfam" id="PF07690">
    <property type="entry name" value="MFS_1"/>
    <property type="match status" value="1"/>
</dbReference>
<dbReference type="CDD" id="cd17502">
    <property type="entry name" value="MFS_Azr1_MDR_like"/>
    <property type="match status" value="1"/>
</dbReference>
<proteinExistence type="predicted"/>
<feature type="transmembrane region" description="Helical" evidence="7">
    <location>
        <begin position="224"/>
        <end position="242"/>
    </location>
</feature>
<gene>
    <name evidence="9" type="ORF">P4447_11220</name>
</gene>
<evidence type="ECO:0000256" key="3">
    <source>
        <dbReference type="ARBA" id="ARBA00022475"/>
    </source>
</evidence>
<dbReference type="InterPro" id="IPR004638">
    <property type="entry name" value="EmrB-like"/>
</dbReference>
<accession>A0ABU6N9Y3</accession>
<dbReference type="Gene3D" id="1.20.1250.20">
    <property type="entry name" value="MFS general substrate transporter like domains"/>
    <property type="match status" value="1"/>
</dbReference>
<feature type="transmembrane region" description="Helical" evidence="7">
    <location>
        <begin position="327"/>
        <end position="348"/>
    </location>
</feature>